<feature type="domain" description="Gamma tubulin complex component C-terminal" evidence="8">
    <location>
        <begin position="292"/>
        <end position="610"/>
    </location>
</feature>
<gene>
    <name evidence="10" type="ORF">TEOVI_000347300</name>
</gene>
<sequence length="669" mass="74467">MEELQCALLGFHSASLPFEILKDSPCDAGVTGTFSQLHPSERSLVGEVLPLGEMCQTLRALATDFAVGRTDGLYISAIASAVVQILRSYEESVRAAVTPSSVVSLRPTYFLAFSLIMEMVQQQKNADLLLVTIQSFLSNREIPQKFRLWMGEAVWMSLLYTIGHYVAHGVVLHGRRDFFISVKSKGGKEDHTLHSDLLPHGIPMELGLLILSVGKERRVLLSDAESHGKEYLEQLALGAQDEAADAVFRAIYHPSLCVNGFLVVDELETRVEETHALWSKALWLKVSKQVDLRKHIDAMRAMFLCHRGDFWHTFVETAFSTFVDDTISRSTVTEAVVNRTAADAFAYALEMSGLGGVRVFERFSTFVRLPIEAEEGEGSGTLRSIEDTARAILSCMRGLGLHYVPPRGLQLVVSPKAMEYYQRIFSFHIVRRFSLHALHSVRGLFSEALLTNKNPSPELRRAFAIMQLLLFLQTTLGYYLQVDVIVLRNAELDKAMAKCKSVQDAKRCLDRYVWHITEGSFIAEGSNALFSACEALFQCSFALYVLCKRYRLVSWAVEGSRIPIEVLAALAALETRVHQEIIAAFTGHLSGSSTRGNERALWARLDFNRFLSAGLYGGPSTVFQQPQRPVPSRSLSSSLKSLRGPTQSRLRGERTTKGTSSPTPKAGHR</sequence>
<keyword evidence="5 6" id="KW-0206">Cytoskeleton</keyword>
<comment type="subcellular location">
    <subcellularLocation>
        <location evidence="1 6">Cytoplasm</location>
        <location evidence="1 6">Cytoskeleton</location>
        <location evidence="1 6">Microtubule organizing center</location>
    </subcellularLocation>
</comment>
<dbReference type="GO" id="GO:0007020">
    <property type="term" value="P:microtubule nucleation"/>
    <property type="evidence" value="ECO:0007669"/>
    <property type="project" value="InterPro"/>
</dbReference>
<dbReference type="InterPro" id="IPR007259">
    <property type="entry name" value="GCP"/>
</dbReference>
<dbReference type="VEuPathDB" id="TriTrypDB:TEOVI_000347300"/>
<dbReference type="GO" id="GO:0000930">
    <property type="term" value="C:gamma-tubulin complex"/>
    <property type="evidence" value="ECO:0007669"/>
    <property type="project" value="TreeGrafter"/>
</dbReference>
<feature type="region of interest" description="Disordered" evidence="7">
    <location>
        <begin position="622"/>
        <end position="669"/>
    </location>
</feature>
<dbReference type="AlphaFoldDB" id="A0A1G4IHG4"/>
<evidence type="ECO:0000313" key="10">
    <source>
        <dbReference type="EMBL" id="SCU71891.1"/>
    </source>
</evidence>
<dbReference type="GeneID" id="92377413"/>
<keyword evidence="11" id="KW-1185">Reference proteome</keyword>
<evidence type="ECO:0000256" key="5">
    <source>
        <dbReference type="ARBA" id="ARBA00023212"/>
    </source>
</evidence>
<comment type="caution">
    <text evidence="10">The sequence shown here is derived from an EMBL/GenBank/DDBJ whole genome shotgun (WGS) entry which is preliminary data.</text>
</comment>
<name>A0A1G4IHG4_TRYEQ</name>
<feature type="domain" description="Gamma tubulin complex component protein N-terminal" evidence="9">
    <location>
        <begin position="2"/>
        <end position="233"/>
    </location>
</feature>
<protein>
    <recommendedName>
        <fullName evidence="6">Spindle pole body component</fullName>
    </recommendedName>
</protein>
<evidence type="ECO:0000256" key="3">
    <source>
        <dbReference type="ARBA" id="ARBA00022490"/>
    </source>
</evidence>
<accession>A0A1G4IHG4</accession>
<keyword evidence="3 6" id="KW-0963">Cytoplasm</keyword>
<evidence type="ECO:0000259" key="9">
    <source>
        <dbReference type="Pfam" id="PF17681"/>
    </source>
</evidence>
<reference evidence="10" key="1">
    <citation type="submission" date="2016-09" db="EMBL/GenBank/DDBJ databases">
        <authorList>
            <person name="Hebert L."/>
            <person name="Moumen B."/>
        </authorList>
    </citation>
    <scope>NUCLEOTIDE SEQUENCE [LARGE SCALE GENOMIC DNA]</scope>
    <source>
        <strain evidence="10">OVI</strain>
    </source>
</reference>
<dbReference type="Gene3D" id="1.20.120.1900">
    <property type="entry name" value="Gamma-tubulin complex, C-terminal domain"/>
    <property type="match status" value="1"/>
</dbReference>
<dbReference type="GO" id="GO:0051225">
    <property type="term" value="P:spindle assembly"/>
    <property type="evidence" value="ECO:0007669"/>
    <property type="project" value="TreeGrafter"/>
</dbReference>
<evidence type="ECO:0000256" key="1">
    <source>
        <dbReference type="ARBA" id="ARBA00004267"/>
    </source>
</evidence>
<dbReference type="InterPro" id="IPR042241">
    <property type="entry name" value="GCP_C_sf"/>
</dbReference>
<dbReference type="GO" id="GO:0000278">
    <property type="term" value="P:mitotic cell cycle"/>
    <property type="evidence" value="ECO:0007669"/>
    <property type="project" value="TreeGrafter"/>
</dbReference>
<dbReference type="GO" id="GO:0051011">
    <property type="term" value="F:microtubule minus-end binding"/>
    <property type="evidence" value="ECO:0007669"/>
    <property type="project" value="TreeGrafter"/>
</dbReference>
<dbReference type="InterPro" id="IPR040457">
    <property type="entry name" value="GCP_C"/>
</dbReference>
<evidence type="ECO:0000313" key="11">
    <source>
        <dbReference type="Proteomes" id="UP000195570"/>
    </source>
</evidence>
<evidence type="ECO:0000256" key="7">
    <source>
        <dbReference type="SAM" id="MobiDB-lite"/>
    </source>
</evidence>
<dbReference type="Proteomes" id="UP000195570">
    <property type="component" value="Unassembled WGS sequence"/>
</dbReference>
<dbReference type="GO" id="GO:0005874">
    <property type="term" value="C:microtubule"/>
    <property type="evidence" value="ECO:0007669"/>
    <property type="project" value="UniProtKB-KW"/>
</dbReference>
<evidence type="ECO:0000256" key="4">
    <source>
        <dbReference type="ARBA" id="ARBA00022701"/>
    </source>
</evidence>
<dbReference type="GO" id="GO:0051321">
    <property type="term" value="P:meiotic cell cycle"/>
    <property type="evidence" value="ECO:0007669"/>
    <property type="project" value="TreeGrafter"/>
</dbReference>
<dbReference type="GO" id="GO:0031122">
    <property type="term" value="P:cytoplasmic microtubule organization"/>
    <property type="evidence" value="ECO:0007669"/>
    <property type="project" value="TreeGrafter"/>
</dbReference>
<evidence type="ECO:0000259" key="8">
    <source>
        <dbReference type="Pfam" id="PF04130"/>
    </source>
</evidence>
<dbReference type="GO" id="GO:0000922">
    <property type="term" value="C:spindle pole"/>
    <property type="evidence" value="ECO:0007669"/>
    <property type="project" value="InterPro"/>
</dbReference>
<proteinExistence type="inferred from homology"/>
<dbReference type="PANTHER" id="PTHR19302">
    <property type="entry name" value="GAMMA TUBULIN COMPLEX PROTEIN"/>
    <property type="match status" value="1"/>
</dbReference>
<dbReference type="Pfam" id="PF17681">
    <property type="entry name" value="GCP_N_terminal"/>
    <property type="match status" value="1"/>
</dbReference>
<dbReference type="PANTHER" id="PTHR19302:SF27">
    <property type="entry name" value="GAMMA-TUBULIN COMPLEX COMPONENT 4"/>
    <property type="match status" value="1"/>
</dbReference>
<dbReference type="EMBL" id="CZPT02001752">
    <property type="protein sequence ID" value="SCU71891.1"/>
    <property type="molecule type" value="Genomic_DNA"/>
</dbReference>
<dbReference type="InterPro" id="IPR041470">
    <property type="entry name" value="GCP_N"/>
</dbReference>
<evidence type="ECO:0000256" key="6">
    <source>
        <dbReference type="RuleBase" id="RU363050"/>
    </source>
</evidence>
<feature type="compositionally biased region" description="Low complexity" evidence="7">
    <location>
        <begin position="624"/>
        <end position="643"/>
    </location>
</feature>
<comment type="similarity">
    <text evidence="2 6">Belongs to the TUBGCP family.</text>
</comment>
<keyword evidence="4 6" id="KW-0493">Microtubule</keyword>
<organism evidence="10 11">
    <name type="scientific">Trypanosoma equiperdum</name>
    <dbReference type="NCBI Taxonomy" id="5694"/>
    <lineage>
        <taxon>Eukaryota</taxon>
        <taxon>Discoba</taxon>
        <taxon>Euglenozoa</taxon>
        <taxon>Kinetoplastea</taxon>
        <taxon>Metakinetoplastina</taxon>
        <taxon>Trypanosomatida</taxon>
        <taxon>Trypanosomatidae</taxon>
        <taxon>Trypanosoma</taxon>
    </lineage>
</organism>
<dbReference type="RefSeq" id="XP_067082473.1">
    <property type="nucleotide sequence ID" value="XM_067226372.1"/>
</dbReference>
<dbReference type="Pfam" id="PF04130">
    <property type="entry name" value="GCP_C_terminal"/>
    <property type="match status" value="1"/>
</dbReference>
<evidence type="ECO:0000256" key="2">
    <source>
        <dbReference type="ARBA" id="ARBA00010337"/>
    </source>
</evidence>
<dbReference type="GO" id="GO:0043015">
    <property type="term" value="F:gamma-tubulin binding"/>
    <property type="evidence" value="ECO:0007669"/>
    <property type="project" value="InterPro"/>
</dbReference>